<evidence type="ECO:0000313" key="4">
    <source>
        <dbReference type="Proteomes" id="UP000253437"/>
    </source>
</evidence>
<accession>A0A3A1PUM9</accession>
<organism evidence="1 3">
    <name type="scientific">Vibrio harveyi</name>
    <name type="common">Beneckea harveyi</name>
    <dbReference type="NCBI Taxonomy" id="669"/>
    <lineage>
        <taxon>Bacteria</taxon>
        <taxon>Pseudomonadati</taxon>
        <taxon>Pseudomonadota</taxon>
        <taxon>Gammaproteobacteria</taxon>
        <taxon>Vibrionales</taxon>
        <taxon>Vibrionaceae</taxon>
        <taxon>Vibrio</taxon>
    </lineage>
</organism>
<dbReference type="GeneID" id="83581608"/>
<comment type="caution">
    <text evidence="1">The sequence shown here is derived from an EMBL/GenBank/DDBJ whole genome shotgun (WGS) entry which is preliminary data.</text>
</comment>
<evidence type="ECO:0000313" key="3">
    <source>
        <dbReference type="Proteomes" id="UP000008367"/>
    </source>
</evidence>
<evidence type="ECO:0000313" key="2">
    <source>
        <dbReference type="EMBL" id="RIW08755.1"/>
    </source>
</evidence>
<dbReference type="STRING" id="669.AL538_01975"/>
<dbReference type="Proteomes" id="UP000253437">
    <property type="component" value="Unassembled WGS sequence"/>
</dbReference>
<dbReference type="Pfam" id="PF08856">
    <property type="entry name" value="DUF1826"/>
    <property type="match status" value="1"/>
</dbReference>
<dbReference type="InterPro" id="IPR014955">
    <property type="entry name" value="DUF1826"/>
</dbReference>
<gene>
    <name evidence="2" type="ORF">DS957_019475</name>
    <name evidence="1" type="ORF">VCHENC02_5063</name>
</gene>
<evidence type="ECO:0000313" key="1">
    <source>
        <dbReference type="EMBL" id="EKM29099.1"/>
    </source>
</evidence>
<reference evidence="2 4" key="2">
    <citation type="submission" date="2018-08" db="EMBL/GenBank/DDBJ databases">
        <title>Vibrio harveyi strains pathogenic to white snook Centropomus viridis Lockington (1877) and potential probiotic bacteria.</title>
        <authorList>
            <person name="Soto-Rodriguez S."/>
            <person name="Gomez-Gil B."/>
            <person name="Lozano-Olvera R."/>
        </authorList>
    </citation>
    <scope>NUCLEOTIDE SEQUENCE [LARGE SCALE GENOMIC DNA]</scope>
    <source>
        <strain evidence="2 4">CAIM 1508</strain>
    </source>
</reference>
<dbReference type="RefSeq" id="WP_005445535.1">
    <property type="nucleotide sequence ID" value="NZ_AP031614.1"/>
</dbReference>
<proteinExistence type="predicted"/>
<name>A0A3A1PUM9_VIBHA</name>
<dbReference type="EMBL" id="QOUW02000094">
    <property type="protein sequence ID" value="RIW08755.1"/>
    <property type="molecule type" value="Genomic_DNA"/>
</dbReference>
<dbReference type="EMBL" id="AJSR01002235">
    <property type="protein sequence ID" value="EKM29099.1"/>
    <property type="molecule type" value="Genomic_DNA"/>
</dbReference>
<reference evidence="1 3" key="1">
    <citation type="submission" date="2012-10" db="EMBL/GenBank/DDBJ databases">
        <title>Genome sequence of Vibrio Cholerae HENC-02.</title>
        <authorList>
            <person name="Eppinger M."/>
            <person name="Hasan N.A."/>
            <person name="Sengamalay N."/>
            <person name="Hine E."/>
            <person name="Su Q."/>
            <person name="Daugherty S.C."/>
            <person name="Young S."/>
            <person name="Sadzewicz L."/>
            <person name="Tallon L."/>
            <person name="Cebula T.A."/>
            <person name="Ravel J."/>
            <person name="Colwell R.R."/>
        </authorList>
    </citation>
    <scope>NUCLEOTIDE SEQUENCE [LARGE SCALE GENOMIC DNA]</scope>
    <source>
        <strain evidence="1 3">HENC-02</strain>
    </source>
</reference>
<sequence length="226" mass="25175">MSSTLIESTSTEALECTLRAPCFSSGEEPTVLANIYQEDINIAIWRRQFDQPLADATNRFITSHPNFNKSLNVSPENAYEVLQYATDGQAPDVLLRNIVELVDMFCYLFELEDAGLRLATLNSAMCPRFHVDQVPCRLVTTYQGIATQWIANDVLDRSKLGRGSHGLSDAESGLYRAESDIRHLSVGDVALLKGERWIGNENKGLVHRSPSIQSNQARLLLTLDFG</sequence>
<dbReference type="Proteomes" id="UP000008367">
    <property type="component" value="Unassembled WGS sequence"/>
</dbReference>
<dbReference type="AlphaFoldDB" id="A0A3A1PUM9"/>
<protein>
    <submittedName>
        <fullName evidence="2">DUF1826 domain-containing protein</fullName>
    </submittedName>
</protein>